<accession>A0A7I8KSP4</accession>
<organism evidence="4 5">
    <name type="scientific">Spirodela intermedia</name>
    <name type="common">Intermediate duckweed</name>
    <dbReference type="NCBI Taxonomy" id="51605"/>
    <lineage>
        <taxon>Eukaryota</taxon>
        <taxon>Viridiplantae</taxon>
        <taxon>Streptophyta</taxon>
        <taxon>Embryophyta</taxon>
        <taxon>Tracheophyta</taxon>
        <taxon>Spermatophyta</taxon>
        <taxon>Magnoliopsida</taxon>
        <taxon>Liliopsida</taxon>
        <taxon>Araceae</taxon>
        <taxon>Lemnoideae</taxon>
        <taxon>Spirodela</taxon>
    </lineage>
</organism>
<dbReference type="AlphaFoldDB" id="A0A7I8KSP4"/>
<feature type="repeat" description="PPR" evidence="3">
    <location>
        <begin position="79"/>
        <end position="109"/>
    </location>
</feature>
<feature type="repeat" description="PPR" evidence="3">
    <location>
        <begin position="490"/>
        <end position="524"/>
    </location>
</feature>
<dbReference type="SUPFAM" id="SSF48452">
    <property type="entry name" value="TPR-like"/>
    <property type="match status" value="1"/>
</dbReference>
<dbReference type="GO" id="GO:0009451">
    <property type="term" value="P:RNA modification"/>
    <property type="evidence" value="ECO:0007669"/>
    <property type="project" value="InterPro"/>
</dbReference>
<comment type="similarity">
    <text evidence="2">Belongs to the PPR family. PCMP-E subfamily.</text>
</comment>
<dbReference type="InterPro" id="IPR046848">
    <property type="entry name" value="E_motif"/>
</dbReference>
<dbReference type="InterPro" id="IPR002885">
    <property type="entry name" value="PPR_rpt"/>
</dbReference>
<evidence type="ECO:0000256" key="1">
    <source>
        <dbReference type="ARBA" id="ARBA00022737"/>
    </source>
</evidence>
<dbReference type="InterPro" id="IPR011990">
    <property type="entry name" value="TPR-like_helical_dom_sf"/>
</dbReference>
<dbReference type="InterPro" id="IPR046960">
    <property type="entry name" value="PPR_At4g14850-like_plant"/>
</dbReference>
<feature type="repeat" description="PPR" evidence="3">
    <location>
        <begin position="214"/>
        <end position="244"/>
    </location>
</feature>
<gene>
    <name evidence="4" type="ORF">SI8410_08011034</name>
</gene>
<dbReference type="PANTHER" id="PTHR47926">
    <property type="entry name" value="PENTATRICOPEPTIDE REPEAT-CONTAINING PROTEIN"/>
    <property type="match status" value="1"/>
</dbReference>
<protein>
    <submittedName>
        <fullName evidence="4">Uncharacterized protein</fullName>
    </submittedName>
</protein>
<dbReference type="OrthoDB" id="185373at2759"/>
<evidence type="ECO:0000256" key="3">
    <source>
        <dbReference type="PROSITE-ProRule" id="PRU00708"/>
    </source>
</evidence>
<dbReference type="Proteomes" id="UP000663760">
    <property type="component" value="Chromosome 8"/>
</dbReference>
<feature type="repeat" description="PPR" evidence="3">
    <location>
        <begin position="350"/>
        <end position="384"/>
    </location>
</feature>
<feature type="repeat" description="PPR" evidence="3">
    <location>
        <begin position="245"/>
        <end position="279"/>
    </location>
</feature>
<dbReference type="FunFam" id="1.25.40.10:FF:000442">
    <property type="entry name" value="Pentatricopeptide repeat-containing protein At3g49710"/>
    <property type="match status" value="2"/>
</dbReference>
<evidence type="ECO:0000256" key="2">
    <source>
        <dbReference type="ARBA" id="ARBA00061659"/>
    </source>
</evidence>
<dbReference type="PANTHER" id="PTHR47926:SF346">
    <property type="entry name" value="PENTATRICOPEPTIDE REPEAT-CONTAINING PROTEIN"/>
    <property type="match status" value="1"/>
</dbReference>
<feature type="repeat" description="PPR" evidence="3">
    <location>
        <begin position="110"/>
        <end position="144"/>
    </location>
</feature>
<dbReference type="Gene3D" id="1.25.40.10">
    <property type="entry name" value="Tetratricopeptide repeat domain"/>
    <property type="match status" value="3"/>
</dbReference>
<feature type="repeat" description="PPR" evidence="3">
    <location>
        <begin position="183"/>
        <end position="213"/>
    </location>
</feature>
<dbReference type="Pfam" id="PF13041">
    <property type="entry name" value="PPR_2"/>
    <property type="match status" value="2"/>
</dbReference>
<name>A0A7I8KSP4_SPIIN</name>
<dbReference type="FunFam" id="1.25.40.10:FF:000280">
    <property type="entry name" value="Pentatricopeptide repeat-containing protein"/>
    <property type="match status" value="1"/>
</dbReference>
<dbReference type="EMBL" id="LR746271">
    <property type="protein sequence ID" value="CAA7400356.1"/>
    <property type="molecule type" value="Genomic_DNA"/>
</dbReference>
<feature type="repeat" description="PPR" evidence="3">
    <location>
        <begin position="319"/>
        <end position="349"/>
    </location>
</feature>
<dbReference type="PROSITE" id="PS51375">
    <property type="entry name" value="PPR"/>
    <property type="match status" value="9"/>
</dbReference>
<evidence type="ECO:0000313" key="4">
    <source>
        <dbReference type="EMBL" id="CAA7400356.1"/>
    </source>
</evidence>
<feature type="repeat" description="PPR" evidence="3">
    <location>
        <begin position="385"/>
        <end position="419"/>
    </location>
</feature>
<reference evidence="4" key="1">
    <citation type="submission" date="2020-02" db="EMBL/GenBank/DDBJ databases">
        <authorList>
            <person name="Scholz U."/>
            <person name="Mascher M."/>
            <person name="Fiebig A."/>
        </authorList>
    </citation>
    <scope>NUCLEOTIDE SEQUENCE</scope>
</reference>
<keyword evidence="5" id="KW-1185">Reference proteome</keyword>
<dbReference type="Pfam" id="PF01535">
    <property type="entry name" value="PPR"/>
    <property type="match status" value="4"/>
</dbReference>
<proteinExistence type="inferred from homology"/>
<dbReference type="NCBIfam" id="TIGR00756">
    <property type="entry name" value="PPR"/>
    <property type="match status" value="7"/>
</dbReference>
<sequence>MVVSETTTHVARAVERLSLQIERCIAGRRLLRGRLLHGHLIKTSLAVNTFLANRLVEMYAKCGQIAAAETAFAEIPSKNAYSWNTLLSSYCTASCLDCAKALLDEMPEPNIVSYNAVISGLTHEGCHREALEAFRKMQREGSSRLAVDKFTVVGVAGACGGAVDLRSLQQIHGAVVSVGLQLNLIMSNAMIDAYGKCGEASTAWVLFQRMETRDVFSWTSMVGAYVSAGRLEEAHQLFDRMPTRNAVSWSALITGYAQHGRGDAALKLFMAMLEGGFAPTAFALVSALSACTCAALVGRGRQLHGYISRRSIGGDHSENLFIQNALIDMYAKCGDMVCALKLFERMRKRDIVSWNSLVTGFAQNGDGDRSLALFQEMISLGLKPNHVTFLSALSACNHAGLVAEARQLLALMGEHGVCPQQEHHAAMVDLLGRSRRLKEAAQLTIFAAPGDGKLDGVGSWGAILGACRVHGDLELARRAAETLFVLEPSNAGRYVMLSNIYAAAGHWEEARKLRKLMKEKGFKKEPARSWIEVQSVRHDFVAEDTSHCRTEDIYRILTFLADHMKEPASCDELVGSRQQEATAVLQCR</sequence>
<keyword evidence="1" id="KW-0677">Repeat</keyword>
<evidence type="ECO:0000313" key="5">
    <source>
        <dbReference type="Proteomes" id="UP000663760"/>
    </source>
</evidence>
<dbReference type="GO" id="GO:0003723">
    <property type="term" value="F:RNA binding"/>
    <property type="evidence" value="ECO:0007669"/>
    <property type="project" value="InterPro"/>
</dbReference>
<dbReference type="Pfam" id="PF20431">
    <property type="entry name" value="E_motif"/>
    <property type="match status" value="1"/>
</dbReference>
<dbReference type="FunFam" id="1.25.40.10:FF:000031">
    <property type="entry name" value="Pentatricopeptide repeat-containing protein mitochondrial"/>
    <property type="match status" value="1"/>
</dbReference>